<evidence type="ECO:0000313" key="2">
    <source>
        <dbReference type="Proteomes" id="UP000016480"/>
    </source>
</evidence>
<accession>A0A8T0C5K8</accession>
<dbReference type="Proteomes" id="UP000016480">
    <property type="component" value="Unassembled WGS sequence"/>
</dbReference>
<dbReference type="AlphaFoldDB" id="A0A8T0C5K8"/>
<reference evidence="1 2" key="1">
    <citation type="journal article" date="2012" name="J. Bacteriol.">
        <title>Genome sequence of the cycloprodigiosin-producing bacterial strain Pseudoalteromonas rubra ATCC 29570(T).</title>
        <authorList>
            <person name="Xie B.B."/>
            <person name="Shu Y.L."/>
            <person name="Qin Q.L."/>
            <person name="Rong J.C."/>
            <person name="Zhang X.Y."/>
            <person name="Chen X.L."/>
            <person name="Zhou B.C."/>
            <person name="Zhang Y.Z."/>
        </authorList>
    </citation>
    <scope>NUCLEOTIDE SEQUENCE [LARGE SCALE GENOMIC DNA]</scope>
    <source>
        <strain evidence="1 2">DSM 6842</strain>
    </source>
</reference>
<proteinExistence type="predicted"/>
<sequence>MARVAEFEAIIPLVHPVIVAALVSEETLNTVSSKCCS</sequence>
<comment type="caution">
    <text evidence="1">The sequence shown here is derived from an EMBL/GenBank/DDBJ whole genome shotgun (WGS) entry which is preliminary data.</text>
</comment>
<dbReference type="EMBL" id="AHCD03000035">
    <property type="protein sequence ID" value="KAF7786024.1"/>
    <property type="molecule type" value="Genomic_DNA"/>
</dbReference>
<organism evidence="1 2">
    <name type="scientific">Pseudoalteromonas rubra</name>
    <dbReference type="NCBI Taxonomy" id="43658"/>
    <lineage>
        <taxon>Bacteria</taxon>
        <taxon>Pseudomonadati</taxon>
        <taxon>Pseudomonadota</taxon>
        <taxon>Gammaproteobacteria</taxon>
        <taxon>Alteromonadales</taxon>
        <taxon>Pseudoalteromonadaceae</taxon>
        <taxon>Pseudoalteromonas</taxon>
    </lineage>
</organism>
<evidence type="ECO:0000313" key="1">
    <source>
        <dbReference type="EMBL" id="KAF7786024.1"/>
    </source>
</evidence>
<name>A0A8T0C5K8_9GAMM</name>
<gene>
    <name evidence="1" type="ORF">PRUB_a0461</name>
</gene>
<protein>
    <submittedName>
        <fullName evidence="1">Uncharacterized protein</fullName>
    </submittedName>
</protein>